<feature type="compositionally biased region" description="Basic and acidic residues" evidence="5">
    <location>
        <begin position="363"/>
        <end position="380"/>
    </location>
</feature>
<dbReference type="GO" id="GO:0003755">
    <property type="term" value="F:peptidyl-prolyl cis-trans isomerase activity"/>
    <property type="evidence" value="ECO:0007669"/>
    <property type="project" value="UniProtKB-EC"/>
</dbReference>
<dbReference type="EMBL" id="KZ819662">
    <property type="protein sequence ID" value="PWN30310.1"/>
    <property type="molecule type" value="Genomic_DNA"/>
</dbReference>
<keyword evidence="3" id="KW-0539">Nucleus</keyword>
<evidence type="ECO:0000256" key="3">
    <source>
        <dbReference type="ARBA" id="ARBA00023242"/>
    </source>
</evidence>
<dbReference type="Gene3D" id="2.40.100.10">
    <property type="entry name" value="Cyclophilin-like"/>
    <property type="match status" value="1"/>
</dbReference>
<dbReference type="PRINTS" id="PR00153">
    <property type="entry name" value="CSAPPISMRASE"/>
</dbReference>
<dbReference type="PANTHER" id="PTHR45625">
    <property type="entry name" value="PEPTIDYL-PROLYL CIS-TRANS ISOMERASE-RELATED"/>
    <property type="match status" value="1"/>
</dbReference>
<evidence type="ECO:0000256" key="5">
    <source>
        <dbReference type="SAM" id="MobiDB-lite"/>
    </source>
</evidence>
<feature type="region of interest" description="Disordered" evidence="5">
    <location>
        <begin position="222"/>
        <end position="480"/>
    </location>
</feature>
<comment type="subcellular location">
    <subcellularLocation>
        <location evidence="2">Nucleus</location>
    </subcellularLocation>
</comment>
<dbReference type="STRING" id="1569628.A0A316UYD3"/>
<protein>
    <submittedName>
        <fullName evidence="7">Cyclophilin-like protein</fullName>
    </submittedName>
</protein>
<accession>A0A316UYD3</accession>
<organism evidence="7 8">
    <name type="scientific">Jaminaea rosea</name>
    <dbReference type="NCBI Taxonomy" id="1569628"/>
    <lineage>
        <taxon>Eukaryota</taxon>
        <taxon>Fungi</taxon>
        <taxon>Dikarya</taxon>
        <taxon>Basidiomycota</taxon>
        <taxon>Ustilaginomycotina</taxon>
        <taxon>Exobasidiomycetes</taxon>
        <taxon>Microstromatales</taxon>
        <taxon>Microstromatales incertae sedis</taxon>
        <taxon>Jaminaea</taxon>
    </lineage>
</organism>
<comment type="catalytic activity">
    <reaction evidence="1">
        <text>[protein]-peptidylproline (omega=180) = [protein]-peptidylproline (omega=0)</text>
        <dbReference type="Rhea" id="RHEA:16237"/>
        <dbReference type="Rhea" id="RHEA-COMP:10747"/>
        <dbReference type="Rhea" id="RHEA-COMP:10748"/>
        <dbReference type="ChEBI" id="CHEBI:83833"/>
        <dbReference type="ChEBI" id="CHEBI:83834"/>
        <dbReference type="EC" id="5.2.1.8"/>
    </reaction>
</comment>
<dbReference type="RefSeq" id="XP_025364922.1">
    <property type="nucleotide sequence ID" value="XM_025507266.1"/>
</dbReference>
<evidence type="ECO:0000256" key="2">
    <source>
        <dbReference type="ARBA" id="ARBA00004123"/>
    </source>
</evidence>
<dbReference type="PANTHER" id="PTHR45625:SF6">
    <property type="entry name" value="SPLICEOSOME-ASSOCIATED PROTEIN CWC27 HOMOLOG"/>
    <property type="match status" value="1"/>
</dbReference>
<dbReference type="AlphaFoldDB" id="A0A316UYD3"/>
<evidence type="ECO:0000256" key="4">
    <source>
        <dbReference type="ARBA" id="ARBA00038509"/>
    </source>
</evidence>
<feature type="compositionally biased region" description="Basic and acidic residues" evidence="5">
    <location>
        <begin position="512"/>
        <end position="578"/>
    </location>
</feature>
<keyword evidence="8" id="KW-1185">Reference proteome</keyword>
<gene>
    <name evidence="7" type="ORF">BDZ90DRAFT_235570</name>
</gene>
<dbReference type="InterPro" id="IPR044666">
    <property type="entry name" value="Cyclophilin_A-like"/>
</dbReference>
<feature type="compositionally biased region" description="Low complexity" evidence="5">
    <location>
        <begin position="310"/>
        <end position="322"/>
    </location>
</feature>
<feature type="compositionally biased region" description="Low complexity" evidence="5">
    <location>
        <begin position="408"/>
        <end position="424"/>
    </location>
</feature>
<comment type="similarity">
    <text evidence="4">Belongs to the cyclophilin-type PPIase family. CWC27 subfamily.</text>
</comment>
<dbReference type="InterPro" id="IPR029000">
    <property type="entry name" value="Cyclophilin-like_dom_sf"/>
</dbReference>
<feature type="compositionally biased region" description="Basic and acidic residues" evidence="5">
    <location>
        <begin position="243"/>
        <end position="258"/>
    </location>
</feature>
<name>A0A316UYD3_9BASI</name>
<dbReference type="OrthoDB" id="442970at2759"/>
<dbReference type="GeneID" id="37029089"/>
<sequence>MSNLYVTEPPTQGKILLSTSHGDIEVELWARETPKACRNVIGLALEGYYDDMLWHRIVPGFCIQTGDPTGTGTGGESFYGEPFADEPNQRIKFNRRGLVAMANPGERDQNESQFFITLDSTPELQNKHTIFGRISNATIYNVLSLSEVELSTTEPDRPVFPPKLHTIRVLDNPFPDIVPRITREEKKEQEAAKRRARAEAAAGAKRREEKVKKNTGLLSFGLAEEGAGEEEEIDPRFKGGAKSSHDLLKNDKRLRKEAATAASGSKPSTRPEASTTSSATPDAAPHDPSQPKKRKKSHRDEEAAASIPIDLSLLRSGSDSSSTPHSAAAAQIEDLEASIRGLTKRSTNGTDEDGEKKKKKERKGKELLEEARRKYKEAAARGRSSSSGKRGADDREKETMDLLRKFQASSSGSSSKKASRSNGSAKREVSPRKEKIETNDGEDEMEAGMREYGASDDEDTAAPGQSWRSHIFDYGGKSVNESKYTMDNYVTLDPRDTSGSAAARMGFGGGEAQKREREERIRKEGRKGRDWVDERSGGGRDGRGGGDWSRKRGDEGRRERNVRERQQDAPRPRDIERW</sequence>
<dbReference type="PROSITE" id="PS50072">
    <property type="entry name" value="CSA_PPIASE_2"/>
    <property type="match status" value="1"/>
</dbReference>
<dbReference type="SUPFAM" id="SSF50891">
    <property type="entry name" value="Cyclophilin-like"/>
    <property type="match status" value="1"/>
</dbReference>
<dbReference type="InterPro" id="IPR002130">
    <property type="entry name" value="Cyclophilin-type_PPIase_dom"/>
</dbReference>
<feature type="compositionally biased region" description="Basic and acidic residues" evidence="5">
    <location>
        <begin position="425"/>
        <end position="438"/>
    </location>
</feature>
<dbReference type="Proteomes" id="UP000245884">
    <property type="component" value="Unassembled WGS sequence"/>
</dbReference>
<proteinExistence type="inferred from homology"/>
<evidence type="ECO:0000259" key="6">
    <source>
        <dbReference type="PROSITE" id="PS50072"/>
    </source>
</evidence>
<evidence type="ECO:0000313" key="8">
    <source>
        <dbReference type="Proteomes" id="UP000245884"/>
    </source>
</evidence>
<feature type="region of interest" description="Disordered" evidence="5">
    <location>
        <begin position="493"/>
        <end position="578"/>
    </location>
</feature>
<feature type="compositionally biased region" description="Basic and acidic residues" evidence="5">
    <location>
        <begin position="390"/>
        <end position="404"/>
    </location>
</feature>
<evidence type="ECO:0000313" key="7">
    <source>
        <dbReference type="EMBL" id="PWN30310.1"/>
    </source>
</evidence>
<feature type="domain" description="PPIase cyclophilin-type" evidence="6">
    <location>
        <begin position="22"/>
        <end position="169"/>
    </location>
</feature>
<evidence type="ECO:0000256" key="1">
    <source>
        <dbReference type="ARBA" id="ARBA00000971"/>
    </source>
</evidence>
<feature type="compositionally biased region" description="Low complexity" evidence="5">
    <location>
        <begin position="267"/>
        <end position="283"/>
    </location>
</feature>
<feature type="region of interest" description="Disordered" evidence="5">
    <location>
        <begin position="185"/>
        <end position="210"/>
    </location>
</feature>
<dbReference type="Pfam" id="PF00160">
    <property type="entry name" value="Pro_isomerase"/>
    <property type="match status" value="1"/>
</dbReference>
<reference evidence="7 8" key="1">
    <citation type="journal article" date="2018" name="Mol. Biol. Evol.">
        <title>Broad Genomic Sampling Reveals a Smut Pathogenic Ancestry of the Fungal Clade Ustilaginomycotina.</title>
        <authorList>
            <person name="Kijpornyongpan T."/>
            <person name="Mondo S.J."/>
            <person name="Barry K."/>
            <person name="Sandor L."/>
            <person name="Lee J."/>
            <person name="Lipzen A."/>
            <person name="Pangilinan J."/>
            <person name="LaButti K."/>
            <person name="Hainaut M."/>
            <person name="Henrissat B."/>
            <person name="Grigoriev I.V."/>
            <person name="Spatafora J.W."/>
            <person name="Aime M.C."/>
        </authorList>
    </citation>
    <scope>NUCLEOTIDE SEQUENCE [LARGE SCALE GENOMIC DNA]</scope>
    <source>
        <strain evidence="7 8">MCA 5214</strain>
    </source>
</reference>
<dbReference type="GO" id="GO:0071013">
    <property type="term" value="C:catalytic step 2 spliceosome"/>
    <property type="evidence" value="ECO:0007669"/>
    <property type="project" value="TreeGrafter"/>
</dbReference>